<dbReference type="InterPro" id="IPR030395">
    <property type="entry name" value="GP_PDE_dom"/>
</dbReference>
<dbReference type="OMA" id="EENHTCI"/>
<feature type="signal peptide" evidence="2">
    <location>
        <begin position="1"/>
        <end position="30"/>
    </location>
</feature>
<evidence type="ECO:0000313" key="5">
    <source>
        <dbReference type="Proteomes" id="UP000011083"/>
    </source>
</evidence>
<dbReference type="SUPFAM" id="SSF51695">
    <property type="entry name" value="PLC-like phosphodiesterases"/>
    <property type="match status" value="1"/>
</dbReference>
<proteinExistence type="predicted"/>
<dbReference type="PANTHER" id="PTHR46211">
    <property type="entry name" value="GLYCEROPHOSPHORYL DIESTER PHOSPHODIESTERASE"/>
    <property type="match status" value="1"/>
</dbReference>
<feature type="transmembrane region" description="Helical" evidence="1">
    <location>
        <begin position="359"/>
        <end position="389"/>
    </location>
</feature>
<dbReference type="VEuPathDB" id="AmoebaDB:ACA1_127640"/>
<evidence type="ECO:0000256" key="1">
    <source>
        <dbReference type="SAM" id="Phobius"/>
    </source>
</evidence>
<feature type="domain" description="GP-PDE" evidence="3">
    <location>
        <begin position="48"/>
        <end position="306"/>
    </location>
</feature>
<dbReference type="GO" id="GO:0006629">
    <property type="term" value="P:lipid metabolic process"/>
    <property type="evidence" value="ECO:0007669"/>
    <property type="project" value="InterPro"/>
</dbReference>
<organism evidence="4 5">
    <name type="scientific">Acanthamoeba castellanii (strain ATCC 30010 / Neff)</name>
    <dbReference type="NCBI Taxonomy" id="1257118"/>
    <lineage>
        <taxon>Eukaryota</taxon>
        <taxon>Amoebozoa</taxon>
        <taxon>Discosea</taxon>
        <taxon>Longamoebia</taxon>
        <taxon>Centramoebida</taxon>
        <taxon>Acanthamoebidae</taxon>
        <taxon>Acanthamoeba</taxon>
    </lineage>
</organism>
<dbReference type="KEGG" id="acan:ACA1_127640"/>
<dbReference type="InterPro" id="IPR017946">
    <property type="entry name" value="PLC-like_Pdiesterase_TIM-brl"/>
</dbReference>
<protein>
    <submittedName>
        <fullName evidence="4">Glycerophosphodiester phosphodiesterase family protein</fullName>
    </submittedName>
</protein>
<dbReference type="Pfam" id="PF03009">
    <property type="entry name" value="GDPD"/>
    <property type="match status" value="1"/>
</dbReference>
<dbReference type="PANTHER" id="PTHR46211:SF14">
    <property type="entry name" value="GLYCEROPHOSPHODIESTER PHOSPHODIESTERASE"/>
    <property type="match status" value="1"/>
</dbReference>
<dbReference type="RefSeq" id="XP_004333286.1">
    <property type="nucleotide sequence ID" value="XM_004333238.1"/>
</dbReference>
<evidence type="ECO:0000313" key="4">
    <source>
        <dbReference type="EMBL" id="ELR11273.1"/>
    </source>
</evidence>
<keyword evidence="1" id="KW-0812">Transmembrane</keyword>
<dbReference type="GO" id="GO:0008081">
    <property type="term" value="F:phosphoric diester hydrolase activity"/>
    <property type="evidence" value="ECO:0007669"/>
    <property type="project" value="InterPro"/>
</dbReference>
<keyword evidence="1" id="KW-0472">Membrane</keyword>
<feature type="chain" id="PRO_5003989688" evidence="2">
    <location>
        <begin position="31"/>
        <end position="415"/>
    </location>
</feature>
<dbReference type="STRING" id="1257118.L8GEW1"/>
<keyword evidence="2" id="KW-0732">Signal</keyword>
<dbReference type="EMBL" id="KB008155">
    <property type="protein sequence ID" value="ELR11273.1"/>
    <property type="molecule type" value="Genomic_DNA"/>
</dbReference>
<dbReference type="GeneID" id="14911697"/>
<evidence type="ECO:0000256" key="2">
    <source>
        <dbReference type="SAM" id="SignalP"/>
    </source>
</evidence>
<dbReference type="CDD" id="cd08561">
    <property type="entry name" value="GDPD_cytoplasmic_ScUgpQ2_like"/>
    <property type="match status" value="1"/>
</dbReference>
<keyword evidence="5" id="KW-1185">Reference proteome</keyword>
<accession>L8GEW1</accession>
<dbReference type="Gene3D" id="3.20.20.190">
    <property type="entry name" value="Phosphatidylinositol (PI) phosphodiesterase"/>
    <property type="match status" value="1"/>
</dbReference>
<dbReference type="AlphaFoldDB" id="L8GEW1"/>
<name>L8GEW1_ACACF</name>
<gene>
    <name evidence="4" type="ORF">ACA1_127640</name>
</gene>
<keyword evidence="1" id="KW-1133">Transmembrane helix</keyword>
<dbReference type="OrthoDB" id="197419at2759"/>
<evidence type="ECO:0000259" key="3">
    <source>
        <dbReference type="PROSITE" id="PS51704"/>
    </source>
</evidence>
<reference evidence="4 5" key="1">
    <citation type="journal article" date="2013" name="Genome Biol.">
        <title>Genome of Acanthamoeba castellanii highlights extensive lateral gene transfer and early evolution of tyrosine kinase signaling.</title>
        <authorList>
            <person name="Clarke M."/>
            <person name="Lohan A.J."/>
            <person name="Liu B."/>
            <person name="Lagkouvardos I."/>
            <person name="Roy S."/>
            <person name="Zafar N."/>
            <person name="Bertelli C."/>
            <person name="Schilde C."/>
            <person name="Kianianmomeni A."/>
            <person name="Burglin T.R."/>
            <person name="Frech C."/>
            <person name="Turcotte B."/>
            <person name="Kopec K.O."/>
            <person name="Synnott J.M."/>
            <person name="Choo C."/>
            <person name="Paponov I."/>
            <person name="Finkler A."/>
            <person name="Soon Heng Tan C."/>
            <person name="Hutchins A.P."/>
            <person name="Weinmeier T."/>
            <person name="Rattei T."/>
            <person name="Chu J.S."/>
            <person name="Gimenez G."/>
            <person name="Irimia M."/>
            <person name="Rigden D.J."/>
            <person name="Fitzpatrick D.A."/>
            <person name="Lorenzo-Morales J."/>
            <person name="Bateman A."/>
            <person name="Chiu C.H."/>
            <person name="Tang P."/>
            <person name="Hegemann P."/>
            <person name="Fromm H."/>
            <person name="Raoult D."/>
            <person name="Greub G."/>
            <person name="Miranda-Saavedra D."/>
            <person name="Chen N."/>
            <person name="Nash P."/>
            <person name="Ginger M.L."/>
            <person name="Horn M."/>
            <person name="Schaap P."/>
            <person name="Caler L."/>
            <person name="Loftus B."/>
        </authorList>
    </citation>
    <scope>NUCLEOTIDE SEQUENCE [LARGE SCALE GENOMIC DNA]</scope>
    <source>
        <strain evidence="4 5">Neff</strain>
    </source>
</reference>
<sequence length="415" mass="46440">MPNLYAGVPAHRWVTLIAFFVVLLADAALASTSAPSASNSWLYQAKRPLILAHRGSRYLNPENTLPAFHSALQLGADVLEMDVRLTADNRLVVFHDENVNRTTEGYGLVRQKTLAEMLALDAGYRYTHDGGLSYPYRDGGVAGPHPLRVPTFDQFLDAFPDQWINVEIKDRERLAAELTWQHLQRQPNYSSRFVVASRYCDIIDHFRNITQGAIATAACETEATNMRIKILLGSAANTLDYCLGLRLPPAEVYQLPTRAEMIDYLHSIGAKVHYWVVNDARYMQRLLAKGIDGLITDRPDVAYAVWQQMGYDMPGAALDSAQADGLVGSNQQQQQRWRHFEPLAQAEELHECVTLVCRYFAFGLGAVYFLVFVILALLALAVCLARRLYSAIRTTRKRSSSSSSTSRSGNKVKRA</sequence>
<dbReference type="Proteomes" id="UP000011083">
    <property type="component" value="Unassembled WGS sequence"/>
</dbReference>
<dbReference type="PROSITE" id="PS51704">
    <property type="entry name" value="GP_PDE"/>
    <property type="match status" value="1"/>
</dbReference>